<dbReference type="CDD" id="cd07377">
    <property type="entry name" value="WHTH_GntR"/>
    <property type="match status" value="1"/>
</dbReference>
<dbReference type="SMART" id="SM00345">
    <property type="entry name" value="HTH_GNTR"/>
    <property type="match status" value="1"/>
</dbReference>
<sequence length="249" mass="26872">MGALPATIGTDARLPLHARLRDQLAARLAAGEWPPDTALPAESKLAVEYGVSLQTMRRAISHLEQEGLVHRQHGRGTFSCPARGTGSLLRFFRVTDAQAGNQAILPESRILSSARAPLPAEAARRLRRRAGEDALCLSRLRSWNGAAILYETIHLPLPEAGPLLALEPGEYGALLYPLLQERCGLLVARAEDEITVTQADAHAAAMLQIGLSEPVIVAERTAYDAGGRPVEARLALGRADRFRYHATAT</sequence>
<dbReference type="Proteomes" id="UP001201985">
    <property type="component" value="Unassembled WGS sequence"/>
</dbReference>
<dbReference type="PROSITE" id="PS50949">
    <property type="entry name" value="HTH_GNTR"/>
    <property type="match status" value="1"/>
</dbReference>
<keyword evidence="6" id="KW-1185">Reference proteome</keyword>
<proteinExistence type="predicted"/>
<dbReference type="Gene3D" id="3.40.1410.10">
    <property type="entry name" value="Chorismate lyase-like"/>
    <property type="match status" value="1"/>
</dbReference>
<dbReference type="InterPro" id="IPR036388">
    <property type="entry name" value="WH-like_DNA-bd_sf"/>
</dbReference>
<accession>A0ABS9W789</accession>
<reference evidence="5 6" key="1">
    <citation type="submission" date="2022-03" db="EMBL/GenBank/DDBJ databases">
        <title>Complete genome analysis of Roseomonas KG 17.1 : a prolific producer of plant growth promoters.</title>
        <authorList>
            <person name="Saadouli I."/>
            <person name="Najjari A."/>
            <person name="Mosbah A."/>
            <person name="Ouzari H.I."/>
        </authorList>
    </citation>
    <scope>NUCLEOTIDE SEQUENCE [LARGE SCALE GENOMIC DNA]</scope>
    <source>
        <strain evidence="5 6">KG17-1</strain>
    </source>
</reference>
<dbReference type="InterPro" id="IPR036390">
    <property type="entry name" value="WH_DNA-bd_sf"/>
</dbReference>
<dbReference type="Pfam" id="PF00392">
    <property type="entry name" value="GntR"/>
    <property type="match status" value="1"/>
</dbReference>
<evidence type="ECO:0000256" key="2">
    <source>
        <dbReference type="ARBA" id="ARBA00023125"/>
    </source>
</evidence>
<dbReference type="PANTHER" id="PTHR44846:SF1">
    <property type="entry name" value="MANNOSYL-D-GLYCERATE TRANSPORT_METABOLISM SYSTEM REPRESSOR MNGR-RELATED"/>
    <property type="match status" value="1"/>
</dbReference>
<dbReference type="EMBL" id="JALBUU010000028">
    <property type="protein sequence ID" value="MCI0755167.1"/>
    <property type="molecule type" value="Genomic_DNA"/>
</dbReference>
<dbReference type="SMART" id="SM00866">
    <property type="entry name" value="UTRA"/>
    <property type="match status" value="1"/>
</dbReference>
<dbReference type="Pfam" id="PF07702">
    <property type="entry name" value="UTRA"/>
    <property type="match status" value="1"/>
</dbReference>
<evidence type="ECO:0000256" key="3">
    <source>
        <dbReference type="ARBA" id="ARBA00023163"/>
    </source>
</evidence>
<dbReference type="Gene3D" id="1.10.10.10">
    <property type="entry name" value="Winged helix-like DNA-binding domain superfamily/Winged helix DNA-binding domain"/>
    <property type="match status" value="1"/>
</dbReference>
<evidence type="ECO:0000256" key="1">
    <source>
        <dbReference type="ARBA" id="ARBA00023015"/>
    </source>
</evidence>
<dbReference type="PANTHER" id="PTHR44846">
    <property type="entry name" value="MANNOSYL-D-GLYCERATE TRANSPORT/METABOLISM SYSTEM REPRESSOR MNGR-RELATED"/>
    <property type="match status" value="1"/>
</dbReference>
<keyword evidence="1" id="KW-0805">Transcription regulation</keyword>
<dbReference type="SUPFAM" id="SSF46785">
    <property type="entry name" value="Winged helix' DNA-binding domain"/>
    <property type="match status" value="1"/>
</dbReference>
<dbReference type="RefSeq" id="WP_238384161.1">
    <property type="nucleotide sequence ID" value="NZ_JALBUU010000028.1"/>
</dbReference>
<dbReference type="InterPro" id="IPR050679">
    <property type="entry name" value="Bact_HTH_transcr_reg"/>
</dbReference>
<evidence type="ECO:0000259" key="4">
    <source>
        <dbReference type="PROSITE" id="PS50949"/>
    </source>
</evidence>
<dbReference type="InterPro" id="IPR028978">
    <property type="entry name" value="Chorismate_lyase_/UTRA_dom_sf"/>
</dbReference>
<dbReference type="InterPro" id="IPR000524">
    <property type="entry name" value="Tscrpt_reg_HTH_GntR"/>
</dbReference>
<evidence type="ECO:0000313" key="5">
    <source>
        <dbReference type="EMBL" id="MCI0755167.1"/>
    </source>
</evidence>
<organism evidence="5 6">
    <name type="scientific">Teichococcus vastitatis</name>
    <dbReference type="NCBI Taxonomy" id="2307076"/>
    <lineage>
        <taxon>Bacteria</taxon>
        <taxon>Pseudomonadati</taxon>
        <taxon>Pseudomonadota</taxon>
        <taxon>Alphaproteobacteria</taxon>
        <taxon>Acetobacterales</taxon>
        <taxon>Roseomonadaceae</taxon>
        <taxon>Roseomonas</taxon>
    </lineage>
</organism>
<keyword evidence="2" id="KW-0238">DNA-binding</keyword>
<protein>
    <submittedName>
        <fullName evidence="5">GntR family transcriptional regulator</fullName>
    </submittedName>
</protein>
<dbReference type="SUPFAM" id="SSF64288">
    <property type="entry name" value="Chorismate lyase-like"/>
    <property type="match status" value="1"/>
</dbReference>
<name>A0ABS9W789_9PROT</name>
<dbReference type="PRINTS" id="PR00035">
    <property type="entry name" value="HTHGNTR"/>
</dbReference>
<keyword evidence="3" id="KW-0804">Transcription</keyword>
<evidence type="ECO:0000313" key="6">
    <source>
        <dbReference type="Proteomes" id="UP001201985"/>
    </source>
</evidence>
<gene>
    <name evidence="5" type="ORF">MON41_15720</name>
</gene>
<comment type="caution">
    <text evidence="5">The sequence shown here is derived from an EMBL/GenBank/DDBJ whole genome shotgun (WGS) entry which is preliminary data.</text>
</comment>
<feature type="domain" description="HTH gntR-type" evidence="4">
    <location>
        <begin position="14"/>
        <end position="82"/>
    </location>
</feature>
<dbReference type="InterPro" id="IPR011663">
    <property type="entry name" value="UTRA"/>
</dbReference>